<proteinExistence type="predicted"/>
<organism evidence="4 5">
    <name type="scientific">Aurantiacibacter arachoides</name>
    <dbReference type="NCBI Taxonomy" id="1850444"/>
    <lineage>
        <taxon>Bacteria</taxon>
        <taxon>Pseudomonadati</taxon>
        <taxon>Pseudomonadota</taxon>
        <taxon>Alphaproteobacteria</taxon>
        <taxon>Sphingomonadales</taxon>
        <taxon>Erythrobacteraceae</taxon>
        <taxon>Aurantiacibacter</taxon>
    </lineage>
</organism>
<evidence type="ECO:0000256" key="3">
    <source>
        <dbReference type="ARBA" id="ARBA00023237"/>
    </source>
</evidence>
<dbReference type="EMBL" id="WTYH01000001">
    <property type="protein sequence ID" value="MXO93908.1"/>
    <property type="molecule type" value="Genomic_DNA"/>
</dbReference>
<reference evidence="4 5" key="1">
    <citation type="submission" date="2019-12" db="EMBL/GenBank/DDBJ databases">
        <title>Genomic-based taxomic classification of the family Erythrobacteraceae.</title>
        <authorList>
            <person name="Xu L."/>
        </authorList>
    </citation>
    <scope>NUCLEOTIDE SEQUENCE [LARGE SCALE GENOMIC DNA]</scope>
    <source>
        <strain evidence="4 5">RC4-10-4</strain>
    </source>
</reference>
<evidence type="ECO:0000313" key="4">
    <source>
        <dbReference type="EMBL" id="MXO93908.1"/>
    </source>
</evidence>
<dbReference type="GO" id="GO:0009279">
    <property type="term" value="C:cell outer membrane"/>
    <property type="evidence" value="ECO:0007669"/>
    <property type="project" value="UniProtKB-SubCell"/>
</dbReference>
<evidence type="ECO:0000313" key="5">
    <source>
        <dbReference type="Proteomes" id="UP000460626"/>
    </source>
</evidence>
<accession>A0A845A1V6</accession>
<keyword evidence="2" id="KW-0472">Membrane</keyword>
<keyword evidence="4" id="KW-0675">Receptor</keyword>
<sequence>MSPANCDISGQTLPGISKWSFSFGAEGNLPVTLLGLSGQVYLGYDGSYRSRFSSNPTPSAYTGIDGYSLHNVRLGFRSEEGFNIFGWVRNAFGQDYFEQLQVPSGNTGLIVGNPGDPRTYGLTIQTQF</sequence>
<evidence type="ECO:0000256" key="2">
    <source>
        <dbReference type="ARBA" id="ARBA00023136"/>
    </source>
</evidence>
<dbReference type="OrthoDB" id="9760333at2"/>
<dbReference type="SUPFAM" id="SSF56935">
    <property type="entry name" value="Porins"/>
    <property type="match status" value="1"/>
</dbReference>
<protein>
    <submittedName>
        <fullName evidence="4">TonB-dependent receptor</fullName>
    </submittedName>
</protein>
<gene>
    <name evidence="4" type="ORF">GRI62_09870</name>
</gene>
<comment type="subcellular location">
    <subcellularLocation>
        <location evidence="1">Cell outer membrane</location>
    </subcellularLocation>
</comment>
<name>A0A845A1V6_9SPHN</name>
<dbReference type="InterPro" id="IPR036942">
    <property type="entry name" value="Beta-barrel_TonB_sf"/>
</dbReference>
<comment type="caution">
    <text evidence="4">The sequence shown here is derived from an EMBL/GenBank/DDBJ whole genome shotgun (WGS) entry which is preliminary data.</text>
</comment>
<keyword evidence="3" id="KW-0998">Cell outer membrane</keyword>
<dbReference type="AlphaFoldDB" id="A0A845A1V6"/>
<keyword evidence="5" id="KW-1185">Reference proteome</keyword>
<dbReference type="Proteomes" id="UP000460626">
    <property type="component" value="Unassembled WGS sequence"/>
</dbReference>
<evidence type="ECO:0000256" key="1">
    <source>
        <dbReference type="ARBA" id="ARBA00004442"/>
    </source>
</evidence>
<dbReference type="Gene3D" id="2.40.170.20">
    <property type="entry name" value="TonB-dependent receptor, beta-barrel domain"/>
    <property type="match status" value="1"/>
</dbReference>